<dbReference type="Gene3D" id="2.40.30.10">
    <property type="entry name" value="Translation factors"/>
    <property type="match status" value="2"/>
</dbReference>
<evidence type="ECO:0000256" key="9">
    <source>
        <dbReference type="ARBA" id="ARBA00022741"/>
    </source>
</evidence>
<evidence type="ECO:0000256" key="10">
    <source>
        <dbReference type="ARBA" id="ARBA00022801"/>
    </source>
</evidence>
<dbReference type="InterPro" id="IPR027417">
    <property type="entry name" value="P-loop_NTPase"/>
</dbReference>
<feature type="compositionally biased region" description="Basic and acidic residues" evidence="16">
    <location>
        <begin position="707"/>
        <end position="716"/>
    </location>
</feature>
<dbReference type="InterPro" id="IPR029459">
    <property type="entry name" value="EFTU-type"/>
</dbReference>
<evidence type="ECO:0000256" key="8">
    <source>
        <dbReference type="ARBA" id="ARBA00022723"/>
    </source>
</evidence>
<keyword evidence="11" id="KW-0648">Protein biosynthesis</keyword>
<dbReference type="InterPro" id="IPR036925">
    <property type="entry name" value="TIF_IF2_dom3_sf"/>
</dbReference>
<dbReference type="CDD" id="cd01887">
    <property type="entry name" value="IF2_eIF5B"/>
    <property type="match status" value="1"/>
</dbReference>
<dbReference type="GO" id="GO:0046872">
    <property type="term" value="F:metal ion binding"/>
    <property type="evidence" value="ECO:0007669"/>
    <property type="project" value="UniProtKB-KW"/>
</dbReference>
<evidence type="ECO:0000256" key="14">
    <source>
        <dbReference type="ARBA" id="ARBA00053410"/>
    </source>
</evidence>
<comment type="function">
    <text evidence="14">Plays a role in translation initiation. Ribosome-dependent GTPase that promotes the joining of the 60S ribosomal subunit to the pre-initiation complex to form the 80S initiation complex with the initiator methionine-tRNA in the P-site base paired to the start codon. Together with eIF1A (EIF1AX), actively orients the initiator methionine-tRNA in a conformation that allows 60S ribosomal subunit joining to form the 80S initiation complex. Is released after formation of the 80S initiation complex. Its GTPase activity is not essential for ribosomal subunits joining, but GTP hydrolysis is needed for eIF1A (EIF1AX) ejection quickly followed by EIF5B release to form elongation-competent ribosomes. In contrast to its procaryotic homolog, does not promote recruitment of Met-rRNA to the small ribosomal subunit.</text>
</comment>
<dbReference type="SUPFAM" id="SSF50447">
    <property type="entry name" value="Translation proteins"/>
    <property type="match status" value="1"/>
</dbReference>
<feature type="compositionally biased region" description="Basic and acidic residues" evidence="16">
    <location>
        <begin position="168"/>
        <end position="187"/>
    </location>
</feature>
<dbReference type="GO" id="GO:0003924">
    <property type="term" value="F:GTPase activity"/>
    <property type="evidence" value="ECO:0007669"/>
    <property type="project" value="InterPro"/>
</dbReference>
<feature type="region of interest" description="Disordered" evidence="16">
    <location>
        <begin position="1"/>
        <end position="328"/>
    </location>
</feature>
<dbReference type="Pfam" id="PF14578">
    <property type="entry name" value="GTP_EFTU_D4"/>
    <property type="match status" value="1"/>
</dbReference>
<sequence>MGKPKKAKKVKSADDDAFGDDILQEIESMENGSVGQKKENDNPVKQDGEAAMEEEEKKPEGGKKSKKKKNKNDWDVDALADEVEAIKVEGSGGRPAAGGESQTGTPAPSESTTAVPQDDTEAESSGKKNKKKKKKKDKFNEDDLLKEVEGSDVGKPPTAVSTTEVPAEDSKAVHTEKPKPVESKETGEQEGGMKTAAQKKAEKKEREKKKKEQERLLRKQKEEKTKKQEGTKEEEKGKEGEDEETKAEQTTTLEGGKEGREVEGGEAEEGEEDDSQKKKKKKKKKAKKGADEEEEEKEKKRKPGKSQLKAMQEALKQAQEEEARLKAEEEAKIKAFEEAEANRLEKVRLDKERREKRKQKEKEKIERQKAEGTYLTKAQKEAKRIAEEKLAALKQQGIIVPKGRTAPNQPRSSKDRYRGTTTGRGCQSMLYSSAVTRDISLSMLYSSAVNRDISLSMLYSSAVTRDISLSMLYSSAVTRDISLSMLYSSAVTRDISLSMLYSSAVTRDISLSMLYSSAVTRDISLSMLYSSAVTRDISLSMLYSSAVTRDIPLSMLYSSAVTREIPRSMLYSSAVTRDISLNIVKEEGPEVVETTDEVSGDTAPATEDGSEDGIKDSWDADEEEEDDVKDNWDDEEEEKEEKEEDIAEPPKVKKVTKKKPPPSKDAVDEESDSEEDESSGEEDEDEEEESESETESESGSESESEDDKTSHEDSRQRAVTRMKKRRAENEANIDYGNLRCPVICVLGHVDTGKTKILDKIRHTNVQDGEAGGITQQIGATMVPESAIREQTKMCRQFSKADMNIKGLLIIDTPGHESFSNLRSRGSSLCDFAILVVDIMHGLEPQTIESINLLKQRKTPFVVALNKIDRLYEWKASPHSEIQNALKKQKKNTKDEFDEKTKVVITEFAEQSLNAALFWENPDPRTYISLVPTSAHSGDGMGNLIALIIELSQSMLQKRLAYSQELTCTSMEVKTLPGLGTTMDVVLVNGKLQEGATLVVAGQEGPIVTQIRGLLTTQPLKELRVKNQYIKHKEIYGAQGLKILAKDLEKALAGLPVLVAEHPDEVEILKDEVEEMLTNALQSIKLAERGVYVQASTLGSLEALLEFLKTSKIPYAGINIGPVHRKDVMKASVMLEHDSQYAVILAFDVKVERDAQEMADKEGIKVFQADIIYHLFDSFTRYREELKAKRRDEFKHIAIFPCKLRVIPQFIFNARNPIVVGVQVEAGIVKEGTPIIVPSKENLEIGVVSSVEANHKQVESARKGQEVCVKIENVCGDAPKMYGRHFDANDMLVSKISRESIDAVKEYFREDLEKSDWQLMIELKNILQII</sequence>
<evidence type="ECO:0000256" key="7">
    <source>
        <dbReference type="ARBA" id="ARBA00022540"/>
    </source>
</evidence>
<keyword evidence="7 18" id="KW-0396">Initiation factor</keyword>
<evidence type="ECO:0000256" key="11">
    <source>
        <dbReference type="ARBA" id="ARBA00022917"/>
    </source>
</evidence>
<evidence type="ECO:0000256" key="2">
    <source>
        <dbReference type="ARBA" id="ARBA00004496"/>
    </source>
</evidence>
<feature type="compositionally biased region" description="Acidic residues" evidence="16">
    <location>
        <begin position="667"/>
        <end position="706"/>
    </location>
</feature>
<dbReference type="CDD" id="cd03703">
    <property type="entry name" value="aeIF5B_II"/>
    <property type="match status" value="1"/>
</dbReference>
<feature type="compositionally biased region" description="Acidic residues" evidence="16">
    <location>
        <begin position="264"/>
        <end position="274"/>
    </location>
</feature>
<organism evidence="18 19">
    <name type="scientific">Stichopus japonicus</name>
    <name type="common">Sea cucumber</name>
    <dbReference type="NCBI Taxonomy" id="307972"/>
    <lineage>
        <taxon>Eukaryota</taxon>
        <taxon>Metazoa</taxon>
        <taxon>Echinodermata</taxon>
        <taxon>Eleutherozoa</taxon>
        <taxon>Echinozoa</taxon>
        <taxon>Holothuroidea</taxon>
        <taxon>Aspidochirotacea</taxon>
        <taxon>Aspidochirotida</taxon>
        <taxon>Stichopodidae</taxon>
        <taxon>Apostichopus</taxon>
    </lineage>
</organism>
<dbReference type="PRINTS" id="PR00315">
    <property type="entry name" value="ELONGATNFCT"/>
</dbReference>
<dbReference type="FunFam" id="2.40.30.10:FF:000013">
    <property type="entry name" value="eukaryotic translation initiation factor 5B"/>
    <property type="match status" value="1"/>
</dbReference>
<dbReference type="CDD" id="cd16266">
    <property type="entry name" value="IF2_aeIF5B_IV"/>
    <property type="match status" value="1"/>
</dbReference>
<dbReference type="InterPro" id="IPR023115">
    <property type="entry name" value="TIF_IF2_dom3"/>
</dbReference>
<feature type="compositionally biased region" description="Basic residues" evidence="16">
    <location>
        <begin position="652"/>
        <end position="661"/>
    </location>
</feature>
<feature type="compositionally biased region" description="Low complexity" evidence="16">
    <location>
        <begin position="305"/>
        <end position="317"/>
    </location>
</feature>
<dbReference type="PROSITE" id="PS51722">
    <property type="entry name" value="G_TR_2"/>
    <property type="match status" value="1"/>
</dbReference>
<evidence type="ECO:0000256" key="1">
    <source>
        <dbReference type="ARBA" id="ARBA00001944"/>
    </source>
</evidence>
<dbReference type="STRING" id="307972.A0A2G8JUZ2"/>
<feature type="domain" description="Tr-type G" evidence="17">
    <location>
        <begin position="738"/>
        <end position="955"/>
    </location>
</feature>
<dbReference type="SUPFAM" id="SSF52156">
    <property type="entry name" value="Initiation factor IF2/eIF5b, domain 3"/>
    <property type="match status" value="1"/>
</dbReference>
<dbReference type="GO" id="GO:0005525">
    <property type="term" value="F:GTP binding"/>
    <property type="evidence" value="ECO:0007669"/>
    <property type="project" value="UniProtKB-KW"/>
</dbReference>
<feature type="compositionally biased region" description="Basic residues" evidence="16">
    <location>
        <begin position="1"/>
        <end position="10"/>
    </location>
</feature>
<feature type="compositionally biased region" description="Basic residues" evidence="16">
    <location>
        <begin position="277"/>
        <end position="287"/>
    </location>
</feature>
<dbReference type="PANTHER" id="PTHR43381:SF4">
    <property type="entry name" value="EUKARYOTIC TRANSLATION INITIATION FACTOR 5B"/>
    <property type="match status" value="1"/>
</dbReference>
<feature type="compositionally biased region" description="Basic residues" evidence="16">
    <location>
        <begin position="127"/>
        <end position="137"/>
    </location>
</feature>
<dbReference type="NCBIfam" id="TIGR00231">
    <property type="entry name" value="small_GTP"/>
    <property type="match status" value="1"/>
</dbReference>
<dbReference type="SUPFAM" id="SSF52540">
    <property type="entry name" value="P-loop containing nucleoside triphosphate hydrolases"/>
    <property type="match status" value="1"/>
</dbReference>
<reference evidence="18 19" key="1">
    <citation type="journal article" date="2017" name="PLoS Biol.">
        <title>The sea cucumber genome provides insights into morphological evolution and visceral regeneration.</title>
        <authorList>
            <person name="Zhang X."/>
            <person name="Sun L."/>
            <person name="Yuan J."/>
            <person name="Sun Y."/>
            <person name="Gao Y."/>
            <person name="Zhang L."/>
            <person name="Li S."/>
            <person name="Dai H."/>
            <person name="Hamel J.F."/>
            <person name="Liu C."/>
            <person name="Yu Y."/>
            <person name="Liu S."/>
            <person name="Lin W."/>
            <person name="Guo K."/>
            <person name="Jin S."/>
            <person name="Xu P."/>
            <person name="Storey K.B."/>
            <person name="Huan P."/>
            <person name="Zhang T."/>
            <person name="Zhou Y."/>
            <person name="Zhang J."/>
            <person name="Lin C."/>
            <person name="Li X."/>
            <person name="Xing L."/>
            <person name="Huo D."/>
            <person name="Sun M."/>
            <person name="Wang L."/>
            <person name="Mercier A."/>
            <person name="Li F."/>
            <person name="Yang H."/>
            <person name="Xiang J."/>
        </authorList>
    </citation>
    <scope>NUCLEOTIDE SEQUENCE [LARGE SCALE GENOMIC DNA]</scope>
    <source>
        <strain evidence="18">Shaxun</strain>
        <tissue evidence="18">Muscle</tissue>
    </source>
</reference>
<evidence type="ECO:0000313" key="18">
    <source>
        <dbReference type="EMBL" id="PIK39587.1"/>
    </source>
</evidence>
<dbReference type="Proteomes" id="UP000230750">
    <property type="component" value="Unassembled WGS sequence"/>
</dbReference>
<feature type="compositionally biased region" description="Basic and acidic residues" evidence="16">
    <location>
        <begin position="199"/>
        <end position="239"/>
    </location>
</feature>
<feature type="region of interest" description="Disordered" evidence="16">
    <location>
        <begin position="402"/>
        <end position="422"/>
    </location>
</feature>
<evidence type="ECO:0000313" key="19">
    <source>
        <dbReference type="Proteomes" id="UP000230750"/>
    </source>
</evidence>
<dbReference type="InterPro" id="IPR005225">
    <property type="entry name" value="Small_GTP-bd"/>
</dbReference>
<keyword evidence="10" id="KW-0378">Hydrolase</keyword>
<evidence type="ECO:0000256" key="3">
    <source>
        <dbReference type="ARBA" id="ARBA00007733"/>
    </source>
</evidence>
<comment type="subunit">
    <text evidence="15">Interacts through its C-terminal domain (CTD) with the CTD of eIF1A (EIF1AX) or with the CTD of EIF5 (mutually exclusive) through a common binding site. Interacts with eIF1A (EIF1AX) from the location of the start codon by the 43S complex until the formation of the 80S complex. Interacts with ANXA5 in a calcium and phospholipid-dependent manner.</text>
</comment>
<evidence type="ECO:0000256" key="5">
    <source>
        <dbReference type="ARBA" id="ARBA00013824"/>
    </source>
</evidence>
<dbReference type="InterPro" id="IPR009000">
    <property type="entry name" value="Transl_B-barrel_sf"/>
</dbReference>
<feature type="compositionally biased region" description="Basic and acidic residues" evidence="16">
    <location>
        <begin position="36"/>
        <end position="48"/>
    </location>
</feature>
<accession>A0A2G8JUZ2</accession>
<dbReference type="Gene3D" id="3.40.50.10050">
    <property type="entry name" value="Translation initiation factor IF- 2, domain 3"/>
    <property type="match status" value="1"/>
</dbReference>
<comment type="caution">
    <text evidence="18">The sequence shown here is derived from an EMBL/GenBank/DDBJ whole genome shotgun (WGS) entry which is preliminary data.</text>
</comment>
<keyword evidence="19" id="KW-1185">Reference proteome</keyword>
<keyword evidence="8" id="KW-0479">Metal-binding</keyword>
<dbReference type="InterPro" id="IPR000795">
    <property type="entry name" value="T_Tr_GTP-bd_dom"/>
</dbReference>
<dbReference type="GO" id="GO:0003743">
    <property type="term" value="F:translation initiation factor activity"/>
    <property type="evidence" value="ECO:0007669"/>
    <property type="project" value="UniProtKB-KW"/>
</dbReference>
<feature type="compositionally biased region" description="Basic and acidic residues" evidence="16">
    <location>
        <begin position="138"/>
        <end position="149"/>
    </location>
</feature>
<keyword evidence="12" id="KW-0342">GTP-binding</keyword>
<comment type="cofactor">
    <cofactor evidence="1">
        <name>a monovalent cation</name>
        <dbReference type="ChEBI" id="CHEBI:60242"/>
    </cofactor>
</comment>
<dbReference type="Pfam" id="PF11987">
    <property type="entry name" value="IF-2"/>
    <property type="match status" value="1"/>
</dbReference>
<evidence type="ECO:0000256" key="4">
    <source>
        <dbReference type="ARBA" id="ARBA00011986"/>
    </source>
</evidence>
<dbReference type="GO" id="GO:0005739">
    <property type="term" value="C:mitochondrion"/>
    <property type="evidence" value="ECO:0007669"/>
    <property type="project" value="TreeGrafter"/>
</dbReference>
<protein>
    <recommendedName>
        <fullName evidence="5">Eukaryotic translation initiation factor 5B</fullName>
        <ecNumber evidence="4">3.6.5.3</ecNumber>
    </recommendedName>
    <alternativeName>
        <fullName evidence="13">Translation initiation factor IF-2</fullName>
    </alternativeName>
</protein>
<feature type="compositionally biased region" description="Acidic residues" evidence="16">
    <location>
        <begin position="619"/>
        <end position="647"/>
    </location>
</feature>
<keyword evidence="6" id="KW-0963">Cytoplasm</keyword>
<dbReference type="OrthoDB" id="4928at2759"/>
<feature type="compositionally biased region" description="Acidic residues" evidence="16">
    <location>
        <begin position="15"/>
        <end position="28"/>
    </location>
</feature>
<comment type="similarity">
    <text evidence="3">Belongs to the TRAFAC class translation factor GTPase superfamily. Classic translation factor GTPase family. IF-2 subfamily.</text>
</comment>
<dbReference type="FunFam" id="2.40.30.10:FF:000026">
    <property type="entry name" value="Eukaryotic translation initiation factor 5B"/>
    <property type="match status" value="1"/>
</dbReference>
<dbReference type="FunFam" id="3.40.50.10050:FF:000002">
    <property type="entry name" value="Eukaryotic translation initiation factor 5B"/>
    <property type="match status" value="1"/>
</dbReference>
<evidence type="ECO:0000259" key="17">
    <source>
        <dbReference type="PROSITE" id="PS51722"/>
    </source>
</evidence>
<gene>
    <name evidence="18" type="ORF">BSL78_23573</name>
</gene>
<evidence type="ECO:0000256" key="13">
    <source>
        <dbReference type="ARBA" id="ARBA00032478"/>
    </source>
</evidence>
<feature type="compositionally biased region" description="Polar residues" evidence="16">
    <location>
        <begin position="100"/>
        <end position="115"/>
    </location>
</feature>
<dbReference type="InterPro" id="IPR015760">
    <property type="entry name" value="TIF_IF2"/>
</dbReference>
<feature type="compositionally biased region" description="Acidic residues" evidence="16">
    <location>
        <begin position="589"/>
        <end position="599"/>
    </location>
</feature>
<dbReference type="EC" id="3.6.5.3" evidence="4"/>
<dbReference type="NCBIfam" id="NF003078">
    <property type="entry name" value="PRK04004.1"/>
    <property type="match status" value="1"/>
</dbReference>
<name>A0A2G8JUZ2_STIJA</name>
<dbReference type="FunFam" id="3.40.50.300:FF:000112">
    <property type="entry name" value="Eukaryotic translation initiation factor 5B"/>
    <property type="match status" value="1"/>
</dbReference>
<evidence type="ECO:0000256" key="12">
    <source>
        <dbReference type="ARBA" id="ARBA00023134"/>
    </source>
</evidence>
<feature type="region of interest" description="Disordered" evidence="16">
    <location>
        <begin position="587"/>
        <end position="726"/>
    </location>
</feature>
<feature type="compositionally biased region" description="Basic and acidic residues" evidence="16">
    <location>
        <begin position="318"/>
        <end position="328"/>
    </location>
</feature>
<proteinExistence type="inferred from homology"/>
<dbReference type="Pfam" id="PF00009">
    <property type="entry name" value="GTP_EFTU"/>
    <property type="match status" value="1"/>
</dbReference>
<keyword evidence="9" id="KW-0547">Nucleotide-binding</keyword>
<evidence type="ECO:0000256" key="15">
    <source>
        <dbReference type="ARBA" id="ARBA00061781"/>
    </source>
</evidence>
<evidence type="ECO:0000256" key="16">
    <source>
        <dbReference type="SAM" id="MobiDB-lite"/>
    </source>
</evidence>
<comment type="subcellular location">
    <subcellularLocation>
        <location evidence="2">Cytoplasm</location>
    </subcellularLocation>
</comment>
<dbReference type="Gene3D" id="3.40.50.300">
    <property type="entry name" value="P-loop containing nucleotide triphosphate hydrolases"/>
    <property type="match status" value="1"/>
</dbReference>
<dbReference type="PANTHER" id="PTHR43381">
    <property type="entry name" value="TRANSLATION INITIATION FACTOR IF-2-RELATED"/>
    <property type="match status" value="1"/>
</dbReference>
<evidence type="ECO:0000256" key="6">
    <source>
        <dbReference type="ARBA" id="ARBA00022490"/>
    </source>
</evidence>
<dbReference type="EMBL" id="MRZV01001224">
    <property type="protein sequence ID" value="PIK39587.1"/>
    <property type="molecule type" value="Genomic_DNA"/>
</dbReference>